<dbReference type="EMBL" id="FOQH01000001">
    <property type="protein sequence ID" value="SFH69521.1"/>
    <property type="molecule type" value="Genomic_DNA"/>
</dbReference>
<accession>A0A1I3C692</accession>
<dbReference type="PANTHER" id="PTHR11803:SF39">
    <property type="entry name" value="2-IMINOBUTANOATE_2-IMINOPROPANOATE DEAMINASE"/>
    <property type="match status" value="1"/>
</dbReference>
<evidence type="ECO:0000313" key="2">
    <source>
        <dbReference type="Proteomes" id="UP000199377"/>
    </source>
</evidence>
<dbReference type="STRING" id="1114924.SAMN05216258_101582"/>
<dbReference type="GO" id="GO:0019239">
    <property type="term" value="F:deaminase activity"/>
    <property type="evidence" value="ECO:0007669"/>
    <property type="project" value="TreeGrafter"/>
</dbReference>
<organism evidence="1 2">
    <name type="scientific">Albimonas pacifica</name>
    <dbReference type="NCBI Taxonomy" id="1114924"/>
    <lineage>
        <taxon>Bacteria</taxon>
        <taxon>Pseudomonadati</taxon>
        <taxon>Pseudomonadota</taxon>
        <taxon>Alphaproteobacteria</taxon>
        <taxon>Rhodobacterales</taxon>
        <taxon>Paracoccaceae</taxon>
        <taxon>Albimonas</taxon>
    </lineage>
</organism>
<dbReference type="InterPro" id="IPR035959">
    <property type="entry name" value="RutC-like_sf"/>
</dbReference>
<reference evidence="1 2" key="1">
    <citation type="submission" date="2016-10" db="EMBL/GenBank/DDBJ databases">
        <authorList>
            <person name="de Groot N.N."/>
        </authorList>
    </citation>
    <scope>NUCLEOTIDE SEQUENCE [LARGE SCALE GENOMIC DNA]</scope>
    <source>
        <strain evidence="1 2">CGMCC 1.11030</strain>
    </source>
</reference>
<evidence type="ECO:0000313" key="1">
    <source>
        <dbReference type="EMBL" id="SFH69521.1"/>
    </source>
</evidence>
<dbReference type="PANTHER" id="PTHR11803">
    <property type="entry name" value="2-IMINOBUTANOATE/2-IMINOPROPANOATE DEAMINASE RIDA"/>
    <property type="match status" value="1"/>
</dbReference>
<name>A0A1I3C692_9RHOB</name>
<dbReference type="AlphaFoldDB" id="A0A1I3C692"/>
<dbReference type="RefSeq" id="WP_177236126.1">
    <property type="nucleotide sequence ID" value="NZ_FOQH01000001.1"/>
</dbReference>
<dbReference type="Proteomes" id="UP000199377">
    <property type="component" value="Unassembled WGS sequence"/>
</dbReference>
<protein>
    <submittedName>
        <fullName evidence="1">Enamine deaminase RidA, house cleaning of reactive enamine intermediates, YjgF/YER057c/UK114 family</fullName>
    </submittedName>
</protein>
<dbReference type="InterPro" id="IPR006175">
    <property type="entry name" value="YjgF/YER057c/UK114"/>
</dbReference>
<dbReference type="GO" id="GO:0005829">
    <property type="term" value="C:cytosol"/>
    <property type="evidence" value="ECO:0007669"/>
    <property type="project" value="TreeGrafter"/>
</dbReference>
<proteinExistence type="predicted"/>
<sequence length="133" mass="13884">MREGITPPGMAHYRAYRFTPAIRAGGLLHLSGQLGLVSLTPPELAQGAAGQIAAAFDLQAQVLKEAGRGWEAVVEIMSFHVAGPEGGLPQQMPLMMAALGERFAEPCPAWTAVEVAGLALPGALVEIRMVALA</sequence>
<dbReference type="SUPFAM" id="SSF55298">
    <property type="entry name" value="YjgF-like"/>
    <property type="match status" value="1"/>
</dbReference>
<dbReference type="Gene3D" id="3.30.1330.40">
    <property type="entry name" value="RutC-like"/>
    <property type="match status" value="1"/>
</dbReference>
<gene>
    <name evidence="1" type="ORF">SAMN05216258_101582</name>
</gene>
<dbReference type="Pfam" id="PF01042">
    <property type="entry name" value="Ribonuc_L-PSP"/>
    <property type="match status" value="1"/>
</dbReference>
<keyword evidence="2" id="KW-1185">Reference proteome</keyword>